<dbReference type="Pfam" id="PF13414">
    <property type="entry name" value="TPR_11"/>
    <property type="match status" value="1"/>
</dbReference>
<feature type="repeat" description="TPR" evidence="1">
    <location>
        <begin position="373"/>
        <end position="406"/>
    </location>
</feature>
<dbReference type="RefSeq" id="WP_168696022.1">
    <property type="nucleotide sequence ID" value="NZ_CP051206.1"/>
</dbReference>
<reference evidence="3 4" key="2">
    <citation type="submission" date="2020-04" db="EMBL/GenBank/DDBJ databases">
        <authorList>
            <person name="Fomenkov A."/>
            <person name="Anton B.P."/>
            <person name="Roberts R.J."/>
        </authorList>
    </citation>
    <scope>NUCLEOTIDE SEQUENCE [LARGE SCALE GENOMIC DNA]</scope>
    <source>
        <strain evidence="3 4">CCAP 1403/13f</strain>
    </source>
</reference>
<proteinExistence type="predicted"/>
<dbReference type="Pfam" id="PF00515">
    <property type="entry name" value="TPR_1"/>
    <property type="match status" value="1"/>
</dbReference>
<keyword evidence="1" id="KW-0802">TPR repeat</keyword>
<dbReference type="InterPro" id="IPR001173">
    <property type="entry name" value="Glyco_trans_2-like"/>
</dbReference>
<dbReference type="InterPro" id="IPR019734">
    <property type="entry name" value="TPR_rpt"/>
</dbReference>
<protein>
    <submittedName>
        <fullName evidence="3">Tetratricopeptide repeat protein</fullName>
    </submittedName>
</protein>
<gene>
    <name evidence="3" type="ORF">HGD76_12795</name>
</gene>
<dbReference type="InterPro" id="IPR029044">
    <property type="entry name" value="Nucleotide-diphossugar_trans"/>
</dbReference>
<dbReference type="PROSITE" id="PS50293">
    <property type="entry name" value="TPR_REGION"/>
    <property type="match status" value="2"/>
</dbReference>
<evidence type="ECO:0000313" key="3">
    <source>
        <dbReference type="EMBL" id="QJB44923.1"/>
    </source>
</evidence>
<dbReference type="Gene3D" id="3.90.550.10">
    <property type="entry name" value="Spore Coat Polysaccharide Biosynthesis Protein SpsA, Chain A"/>
    <property type="match status" value="1"/>
</dbReference>
<evidence type="ECO:0000259" key="2">
    <source>
        <dbReference type="Pfam" id="PF00535"/>
    </source>
</evidence>
<dbReference type="PROSITE" id="PS50005">
    <property type="entry name" value="TPR"/>
    <property type="match status" value="3"/>
</dbReference>
<accession>A0A6H2C0H4</accession>
<dbReference type="CDD" id="cd02511">
    <property type="entry name" value="Beta4Glucosyltransferase"/>
    <property type="match status" value="1"/>
</dbReference>
<dbReference type="AlphaFoldDB" id="A0A6H2C0H4"/>
<dbReference type="SMART" id="SM00028">
    <property type="entry name" value="TPR"/>
    <property type="match status" value="5"/>
</dbReference>
<dbReference type="SUPFAM" id="SSF48452">
    <property type="entry name" value="TPR-like"/>
    <property type="match status" value="2"/>
</dbReference>
<feature type="repeat" description="TPR" evidence="1">
    <location>
        <begin position="305"/>
        <end position="338"/>
    </location>
</feature>
<dbReference type="Proteomes" id="UP000502433">
    <property type="component" value="Chromosome"/>
</dbReference>
<feature type="domain" description="Glycosyltransferase 2-like" evidence="2">
    <location>
        <begin position="4"/>
        <end position="159"/>
    </location>
</feature>
<organism evidence="3 4">
    <name type="scientific">Dolichospermum flos-aquae CCAP 1403/13F</name>
    <dbReference type="NCBI Taxonomy" id="315271"/>
    <lineage>
        <taxon>Bacteria</taxon>
        <taxon>Bacillati</taxon>
        <taxon>Cyanobacteriota</taxon>
        <taxon>Cyanophyceae</taxon>
        <taxon>Nostocales</taxon>
        <taxon>Aphanizomenonaceae</taxon>
        <taxon>Dolichospermum</taxon>
    </lineage>
</organism>
<evidence type="ECO:0000256" key="1">
    <source>
        <dbReference type="PROSITE-ProRule" id="PRU00339"/>
    </source>
</evidence>
<dbReference type="PANTHER" id="PTHR43630:SF2">
    <property type="entry name" value="GLYCOSYLTRANSFERASE"/>
    <property type="match status" value="1"/>
</dbReference>
<sequence>MKISLCMIVKNEETTLPKCLGSVKNFVDEIVVLDTGSTDKTTQIAQQFGAKVHYFTWNNNFSDARNEALKYVTGDWILVLDADETLTPEIIPFLEVVINKEEYLVINLVRQEVGSTQSPYSLVSRLFRHHPDIYFDRPYHALIDDSVMAILAKEANWEIGYLPGVAILHTGYQKAVINEQNKSAKAAAAMAEFLANHPNDAYVCSKLGALYMQMGKINEGMELLNHGLNQIIGNQVNEDKKPLSKFKYSQSQKVEVAFDEDINYDILYELHYHLGIAYTNLKNLPPAISHYQAAVKLPIYPLLKLGGYNNLGNLFKNMGNFSEAKIAYETAIKIDPNFVTGYYNLGMVCKAMGLFAEAIDAYNNAINLNPDYAEAYQNLGVVLLKIGDVQGSLEAFEYAISLHELNNPEEAQRLHQGLKEMGLL</sequence>
<dbReference type="PANTHER" id="PTHR43630">
    <property type="entry name" value="POLY-BETA-1,6-N-ACETYL-D-GLUCOSAMINE SYNTHASE"/>
    <property type="match status" value="1"/>
</dbReference>
<dbReference type="Pfam" id="PF00535">
    <property type="entry name" value="Glycos_transf_2"/>
    <property type="match status" value="1"/>
</dbReference>
<dbReference type="SUPFAM" id="SSF53448">
    <property type="entry name" value="Nucleotide-diphospho-sugar transferases"/>
    <property type="match status" value="1"/>
</dbReference>
<dbReference type="InterPro" id="IPR011990">
    <property type="entry name" value="TPR-like_helical_dom_sf"/>
</dbReference>
<reference evidence="3 4" key="1">
    <citation type="submission" date="2020-04" db="EMBL/GenBank/DDBJ databases">
        <title>Genome-Wide Identification of 5-Methylcytosine Sites in Bacterial Genomes By High-Throughput Sequencing of MspJI Restriction Fragments.</title>
        <authorList>
            <person name="Wu V."/>
        </authorList>
    </citation>
    <scope>NUCLEOTIDE SEQUENCE [LARGE SCALE GENOMIC DNA]</scope>
    <source>
        <strain evidence="3 4">CCAP 1403/13f</strain>
    </source>
</reference>
<dbReference type="Gene3D" id="1.25.40.10">
    <property type="entry name" value="Tetratricopeptide repeat domain"/>
    <property type="match status" value="2"/>
</dbReference>
<feature type="repeat" description="TPR" evidence="1">
    <location>
        <begin position="339"/>
        <end position="372"/>
    </location>
</feature>
<dbReference type="EMBL" id="CP051206">
    <property type="protein sequence ID" value="QJB44923.1"/>
    <property type="molecule type" value="Genomic_DNA"/>
</dbReference>
<name>A0A6H2C0H4_DOLFA</name>
<dbReference type="KEGG" id="dfs:HGD76_12795"/>
<evidence type="ECO:0000313" key="4">
    <source>
        <dbReference type="Proteomes" id="UP000502433"/>
    </source>
</evidence>